<feature type="region of interest" description="Disordered" evidence="1">
    <location>
        <begin position="148"/>
        <end position="190"/>
    </location>
</feature>
<sequence length="190" mass="22252">MCSTLRRNSRNACTYIHTIDSSHRYLIDISSSSSSSLSPSYCNKKILCYKHDMNHIPVLPLDADVEMSPPSIITRLSRPIFRIVYWILIWMALVITLAIIAVLCLIVYEHLVWGHFFKLWVYGVYLQVGVEFIRVKLDDTNEWDELDDTNEWDELDETNELDELDETNELDELDEMDETNELDELDDDEV</sequence>
<keyword evidence="2" id="KW-1133">Transmembrane helix</keyword>
<gene>
    <name evidence="3" type="ORF">BU24DRAFT_202402</name>
</gene>
<accession>A0A6A5XUI0</accession>
<name>A0A6A5XUI0_9PLEO</name>
<evidence type="ECO:0000313" key="4">
    <source>
        <dbReference type="Proteomes" id="UP000799778"/>
    </source>
</evidence>
<dbReference type="AlphaFoldDB" id="A0A6A5XUI0"/>
<organism evidence="3 4">
    <name type="scientific">Aaosphaeria arxii CBS 175.79</name>
    <dbReference type="NCBI Taxonomy" id="1450172"/>
    <lineage>
        <taxon>Eukaryota</taxon>
        <taxon>Fungi</taxon>
        <taxon>Dikarya</taxon>
        <taxon>Ascomycota</taxon>
        <taxon>Pezizomycotina</taxon>
        <taxon>Dothideomycetes</taxon>
        <taxon>Pleosporomycetidae</taxon>
        <taxon>Pleosporales</taxon>
        <taxon>Pleosporales incertae sedis</taxon>
        <taxon>Aaosphaeria</taxon>
    </lineage>
</organism>
<proteinExistence type="predicted"/>
<keyword evidence="2" id="KW-0812">Transmembrane</keyword>
<protein>
    <submittedName>
        <fullName evidence="3">Uncharacterized protein</fullName>
    </submittedName>
</protein>
<keyword evidence="2" id="KW-0472">Membrane</keyword>
<reference evidence="3" key="1">
    <citation type="journal article" date="2020" name="Stud. Mycol.">
        <title>101 Dothideomycetes genomes: a test case for predicting lifestyles and emergence of pathogens.</title>
        <authorList>
            <person name="Haridas S."/>
            <person name="Albert R."/>
            <person name="Binder M."/>
            <person name="Bloem J."/>
            <person name="Labutti K."/>
            <person name="Salamov A."/>
            <person name="Andreopoulos B."/>
            <person name="Baker S."/>
            <person name="Barry K."/>
            <person name="Bills G."/>
            <person name="Bluhm B."/>
            <person name="Cannon C."/>
            <person name="Castanera R."/>
            <person name="Culley D."/>
            <person name="Daum C."/>
            <person name="Ezra D."/>
            <person name="Gonzalez J."/>
            <person name="Henrissat B."/>
            <person name="Kuo A."/>
            <person name="Liang C."/>
            <person name="Lipzen A."/>
            <person name="Lutzoni F."/>
            <person name="Magnuson J."/>
            <person name="Mondo S."/>
            <person name="Nolan M."/>
            <person name="Ohm R."/>
            <person name="Pangilinan J."/>
            <person name="Park H.-J."/>
            <person name="Ramirez L."/>
            <person name="Alfaro M."/>
            <person name="Sun H."/>
            <person name="Tritt A."/>
            <person name="Yoshinaga Y."/>
            <person name="Zwiers L.-H."/>
            <person name="Turgeon B."/>
            <person name="Goodwin S."/>
            <person name="Spatafora J."/>
            <person name="Crous P."/>
            <person name="Grigoriev I."/>
        </authorList>
    </citation>
    <scope>NUCLEOTIDE SEQUENCE</scope>
    <source>
        <strain evidence="3">CBS 175.79</strain>
    </source>
</reference>
<dbReference type="GeneID" id="54279229"/>
<feature type="transmembrane region" description="Helical" evidence="2">
    <location>
        <begin position="114"/>
        <end position="133"/>
    </location>
</feature>
<evidence type="ECO:0000313" key="3">
    <source>
        <dbReference type="EMBL" id="KAF2016467.1"/>
    </source>
</evidence>
<evidence type="ECO:0000256" key="1">
    <source>
        <dbReference type="SAM" id="MobiDB-lite"/>
    </source>
</evidence>
<dbReference type="RefSeq" id="XP_033384806.1">
    <property type="nucleotide sequence ID" value="XM_033521832.1"/>
</dbReference>
<keyword evidence="4" id="KW-1185">Reference proteome</keyword>
<evidence type="ECO:0000256" key="2">
    <source>
        <dbReference type="SAM" id="Phobius"/>
    </source>
</evidence>
<dbReference type="EMBL" id="ML978069">
    <property type="protein sequence ID" value="KAF2016467.1"/>
    <property type="molecule type" value="Genomic_DNA"/>
</dbReference>
<feature type="transmembrane region" description="Helical" evidence="2">
    <location>
        <begin position="83"/>
        <end position="108"/>
    </location>
</feature>
<dbReference type="Proteomes" id="UP000799778">
    <property type="component" value="Unassembled WGS sequence"/>
</dbReference>